<keyword evidence="5" id="KW-0067">ATP-binding</keyword>
<dbReference type="SUPFAM" id="SSF50249">
    <property type="entry name" value="Nucleic acid-binding proteins"/>
    <property type="match status" value="1"/>
</dbReference>
<dbReference type="PANTHER" id="PTHR47964">
    <property type="entry name" value="ATP-DEPENDENT DNA HELICASE HOMOLOG RECG, CHLOROPLASTIC"/>
    <property type="match status" value="1"/>
</dbReference>
<dbReference type="InterPro" id="IPR001650">
    <property type="entry name" value="Helicase_C-like"/>
</dbReference>
<dbReference type="InterPro" id="IPR014001">
    <property type="entry name" value="Helicase_ATP-bd"/>
</dbReference>
<keyword evidence="3" id="KW-0378">Hydrolase</keyword>
<dbReference type="InterPro" id="IPR045562">
    <property type="entry name" value="RecG_dom3_C"/>
</dbReference>
<proteinExistence type="predicted"/>
<dbReference type="Gene3D" id="2.40.50.140">
    <property type="entry name" value="Nucleic acid-binding proteins"/>
    <property type="match status" value="1"/>
</dbReference>
<dbReference type="PROSITE" id="PS51192">
    <property type="entry name" value="HELICASE_ATP_BIND_1"/>
    <property type="match status" value="1"/>
</dbReference>
<evidence type="ECO:0000313" key="10">
    <source>
        <dbReference type="EMBL" id="AEA34500.1"/>
    </source>
</evidence>
<dbReference type="EMBL" id="CP002606">
    <property type="protein sequence ID" value="AEA34500.1"/>
    <property type="molecule type" value="Genomic_DNA"/>
</dbReference>
<evidence type="ECO:0000259" key="9">
    <source>
        <dbReference type="PROSITE" id="PS51194"/>
    </source>
</evidence>
<dbReference type="InterPro" id="IPR047112">
    <property type="entry name" value="RecG/Mfd"/>
</dbReference>
<dbReference type="Pfam" id="PF00270">
    <property type="entry name" value="DEAD"/>
    <property type="match status" value="1"/>
</dbReference>
<dbReference type="GO" id="GO:0003678">
    <property type="term" value="F:DNA helicase activity"/>
    <property type="evidence" value="ECO:0007669"/>
    <property type="project" value="TreeGrafter"/>
</dbReference>
<evidence type="ECO:0000256" key="3">
    <source>
        <dbReference type="ARBA" id="ARBA00022801"/>
    </source>
</evidence>
<evidence type="ECO:0000256" key="1">
    <source>
        <dbReference type="ARBA" id="ARBA00022741"/>
    </source>
</evidence>
<evidence type="ECO:0000256" key="7">
    <source>
        <dbReference type="ARBA" id="ARBA00023204"/>
    </source>
</evidence>
<evidence type="ECO:0000313" key="11">
    <source>
        <dbReference type="Proteomes" id="UP000008139"/>
    </source>
</evidence>
<keyword evidence="2" id="KW-0227">DNA damage</keyword>
<reference evidence="10 11" key="1">
    <citation type="journal article" date="2011" name="Stand. Genomic Sci.">
        <title>Complete genome sequence of the thermophilic sulfur-reducer Hippea maritima type strain (MH(2)).</title>
        <authorList>
            <person name="Huntemann M."/>
            <person name="Lu M."/>
            <person name="Nolan M."/>
            <person name="Lapidus A."/>
            <person name="Lucas S."/>
            <person name="Hammon N."/>
            <person name="Deshpande S."/>
            <person name="Cheng J.F."/>
            <person name="Tapia R."/>
            <person name="Han C."/>
            <person name="Goodwin L."/>
            <person name="Pitluck S."/>
            <person name="Liolios K."/>
            <person name="Pagani I."/>
            <person name="Ivanova N."/>
            <person name="Ovchinikova G."/>
            <person name="Pati A."/>
            <person name="Chen A."/>
            <person name="Palaniappan K."/>
            <person name="Land M."/>
            <person name="Hauser L."/>
            <person name="Jeffries C.D."/>
            <person name="Detter J.C."/>
            <person name="Brambilla E.M."/>
            <person name="Rohde M."/>
            <person name="Spring S."/>
            <person name="Goker M."/>
            <person name="Woyke T."/>
            <person name="Bristow J."/>
            <person name="Eisen J.A."/>
            <person name="Markowitz V."/>
            <person name="Hugenholtz P."/>
            <person name="Kyrpides N.C."/>
            <person name="Klenk H.P."/>
            <person name="Mavromatis K."/>
        </authorList>
    </citation>
    <scope>NUCLEOTIDE SEQUENCE [LARGE SCALE GENOMIC DNA]</scope>
    <source>
        <strain evidence="11">ATCC 700847 / DSM 10411 / MH2</strain>
    </source>
</reference>
<dbReference type="GO" id="GO:0016787">
    <property type="term" value="F:hydrolase activity"/>
    <property type="evidence" value="ECO:0007669"/>
    <property type="project" value="UniProtKB-KW"/>
</dbReference>
<dbReference type="Proteomes" id="UP000008139">
    <property type="component" value="Chromosome"/>
</dbReference>
<dbReference type="Pfam" id="PF19833">
    <property type="entry name" value="RecG_dom3_C"/>
    <property type="match status" value="1"/>
</dbReference>
<accession>F2LU37</accession>
<evidence type="ECO:0000256" key="4">
    <source>
        <dbReference type="ARBA" id="ARBA00022806"/>
    </source>
</evidence>
<dbReference type="InterPro" id="IPR011545">
    <property type="entry name" value="DEAD/DEAH_box_helicase_dom"/>
</dbReference>
<dbReference type="FunCoup" id="F2LU37">
    <property type="interactions" value="423"/>
</dbReference>
<dbReference type="Gene3D" id="3.40.50.300">
    <property type="entry name" value="P-loop containing nucleotide triphosphate hydrolases"/>
    <property type="match status" value="2"/>
</dbReference>
<dbReference type="GO" id="GO:0006281">
    <property type="term" value="P:DNA repair"/>
    <property type="evidence" value="ECO:0007669"/>
    <property type="project" value="UniProtKB-KW"/>
</dbReference>
<dbReference type="OrthoDB" id="9804325at2"/>
<feature type="domain" description="Helicase C-terminal" evidence="9">
    <location>
        <begin position="485"/>
        <end position="653"/>
    </location>
</feature>
<dbReference type="HOGENOM" id="CLU_005122_7_1_7"/>
<sequence length="716" mass="81618">MGAQLYLKTLDKLESRLFKALFERDIESAKLIIRKENSILKFKKTADTLTKDILELKLPKATQEKLTRRGITTIKDLLSFEPLRIENYSLKDPKSIKNGEYCAIKGIVLSKNRGLRVLSVLLNSKGVHIRCNWFRLTPYIKRMLSSIKPGDEIVCLGKASRDGFLLQLNHPKLIKAKEFEPSKRIVYPNIGLRNTTIAKAKEKAMLMLPKRPFDYLPYSVISKNNLPLLDEFFEHLKSDGADSSIQKRQKYEEMFFLLLGLRLQEKRLTQKTAPSIETQADFLDEVKKHLPFELTNGQIQAIGEILKDMTRSKPMLRLLQGDVGCGKTVVALICALAALKANYQVAIMAPTQPLAVQFFLQADKLLAKFKFKTSLLVSSTKKKESVYQKIKSGEIDCVVGTHALIEEQVEFKNLGFIIIDEQHRFGVEQRKNLSSKGKFPHLLLMSATPIPRSLSMVLYSKTSLSTIKEKPANRGKIKTLHFYKNKRQEAYKIAIDELNKKHQVYVIAPLIEESEHFEDYRAAIKLHEELKDGFFKGFRVELLHGKLKPEEKDAILKDFKEGAIDCLISTTVIEVGIDSPLATVIIIENADRFGLSQLHQLRGRVGRSSFDSYAILITNNNLSDTAKKRIEALLKTDDGFEIAQIDFQLRGSGEILGTRQHGRDLKYTNILKDIKLINTVKKDIDMLLKKDYPLNDGLLTILKREWKERLSYINVG</sequence>
<name>F2LU37_HIPMA</name>
<keyword evidence="6" id="KW-0238">DNA-binding</keyword>
<organism evidence="10 11">
    <name type="scientific">Hippea maritima (strain ATCC 700847 / DSM 10411 / MH2)</name>
    <dbReference type="NCBI Taxonomy" id="760142"/>
    <lineage>
        <taxon>Bacteria</taxon>
        <taxon>Pseudomonadati</taxon>
        <taxon>Campylobacterota</taxon>
        <taxon>Desulfurellia</taxon>
        <taxon>Desulfurellales</taxon>
        <taxon>Hippeaceae</taxon>
        <taxon>Hippea</taxon>
    </lineage>
</organism>
<dbReference type="PANTHER" id="PTHR47964:SF1">
    <property type="entry name" value="ATP-DEPENDENT DNA HELICASE HOMOLOG RECG, CHLOROPLASTIC"/>
    <property type="match status" value="1"/>
</dbReference>
<keyword evidence="11" id="KW-1185">Reference proteome</keyword>
<dbReference type="eggNOG" id="COG1200">
    <property type="taxonomic scope" value="Bacteria"/>
</dbReference>
<dbReference type="KEGG" id="hmr:Hipma_1544"/>
<evidence type="ECO:0000256" key="5">
    <source>
        <dbReference type="ARBA" id="ARBA00022840"/>
    </source>
</evidence>
<reference evidence="11" key="2">
    <citation type="submission" date="2011-03" db="EMBL/GenBank/DDBJ databases">
        <title>The complete genome of Hippea maritima DSM 10411.</title>
        <authorList>
            <consortium name="US DOE Joint Genome Institute (JGI-PGF)"/>
            <person name="Lucas S."/>
            <person name="Copeland A."/>
            <person name="Lapidus A."/>
            <person name="Bruce D."/>
            <person name="Goodwin L."/>
            <person name="Pitluck S."/>
            <person name="Peters L."/>
            <person name="Kyrpides N."/>
            <person name="Mavromatis K."/>
            <person name="Pagani I."/>
            <person name="Ivanova N."/>
            <person name="Mikhailova N."/>
            <person name="Lu M."/>
            <person name="Detter J.C."/>
            <person name="Tapia R."/>
            <person name="Han C."/>
            <person name="Land M."/>
            <person name="Hauser L."/>
            <person name="Markowitz V."/>
            <person name="Cheng J.-F."/>
            <person name="Hugenholtz P."/>
            <person name="Woyke T."/>
            <person name="Wu D."/>
            <person name="Spring S."/>
            <person name="Schroeder M."/>
            <person name="Brambilla E."/>
            <person name="Klenk H.-P."/>
            <person name="Eisen J.A."/>
        </authorList>
    </citation>
    <scope>NUCLEOTIDE SEQUENCE [LARGE SCALE GENOMIC DNA]</scope>
    <source>
        <strain evidence="11">ATCC 700847 / DSM 10411 / MH2</strain>
    </source>
</reference>
<dbReference type="InterPro" id="IPR027417">
    <property type="entry name" value="P-loop_NTPase"/>
</dbReference>
<dbReference type="RefSeq" id="WP_013682529.1">
    <property type="nucleotide sequence ID" value="NC_015318.1"/>
</dbReference>
<dbReference type="CDD" id="cd04488">
    <property type="entry name" value="RecG_wedge_OBF"/>
    <property type="match status" value="1"/>
</dbReference>
<dbReference type="InterPro" id="IPR012340">
    <property type="entry name" value="NA-bd_OB-fold"/>
</dbReference>
<dbReference type="SMART" id="SM00487">
    <property type="entry name" value="DEXDc"/>
    <property type="match status" value="1"/>
</dbReference>
<dbReference type="GO" id="GO:0003677">
    <property type="term" value="F:DNA binding"/>
    <property type="evidence" value="ECO:0007669"/>
    <property type="project" value="UniProtKB-KW"/>
</dbReference>
<dbReference type="Pfam" id="PF00271">
    <property type="entry name" value="Helicase_C"/>
    <property type="match status" value="1"/>
</dbReference>
<protein>
    <submittedName>
        <fullName evidence="10">DEAD/DEAH box helicase domain protein</fullName>
    </submittedName>
</protein>
<dbReference type="PROSITE" id="PS51194">
    <property type="entry name" value="HELICASE_CTER"/>
    <property type="match status" value="1"/>
</dbReference>
<dbReference type="InParanoid" id="F2LU37"/>
<evidence type="ECO:0000259" key="8">
    <source>
        <dbReference type="PROSITE" id="PS51192"/>
    </source>
</evidence>
<dbReference type="STRING" id="760142.Hipma_1544"/>
<feature type="domain" description="Helicase ATP-binding" evidence="8">
    <location>
        <begin position="308"/>
        <end position="467"/>
    </location>
</feature>
<dbReference type="AlphaFoldDB" id="F2LU37"/>
<keyword evidence="7" id="KW-0234">DNA repair</keyword>
<dbReference type="CDD" id="cd17992">
    <property type="entry name" value="DEXHc_RecG"/>
    <property type="match status" value="1"/>
</dbReference>
<keyword evidence="1" id="KW-0547">Nucleotide-binding</keyword>
<dbReference type="SUPFAM" id="SSF52540">
    <property type="entry name" value="P-loop containing nucleoside triphosphate hydrolases"/>
    <property type="match status" value="2"/>
</dbReference>
<gene>
    <name evidence="10" type="ordered locus">Hipma_1544</name>
</gene>
<dbReference type="GO" id="GO:0005524">
    <property type="term" value="F:ATP binding"/>
    <property type="evidence" value="ECO:0007669"/>
    <property type="project" value="UniProtKB-KW"/>
</dbReference>
<keyword evidence="4 10" id="KW-0347">Helicase</keyword>
<evidence type="ECO:0000256" key="2">
    <source>
        <dbReference type="ARBA" id="ARBA00022763"/>
    </source>
</evidence>
<evidence type="ECO:0000256" key="6">
    <source>
        <dbReference type="ARBA" id="ARBA00023125"/>
    </source>
</evidence>
<dbReference type="SMART" id="SM00490">
    <property type="entry name" value="HELICc"/>
    <property type="match status" value="1"/>
</dbReference>